<organism evidence="1">
    <name type="scientific">uncultured Thermomicrobiales bacterium</name>
    <dbReference type="NCBI Taxonomy" id="1645740"/>
    <lineage>
        <taxon>Bacteria</taxon>
        <taxon>Pseudomonadati</taxon>
        <taxon>Thermomicrobiota</taxon>
        <taxon>Thermomicrobia</taxon>
        <taxon>Thermomicrobiales</taxon>
        <taxon>environmental samples</taxon>
    </lineage>
</organism>
<evidence type="ECO:0000313" key="1">
    <source>
        <dbReference type="EMBL" id="CAA9574947.1"/>
    </source>
</evidence>
<proteinExistence type="predicted"/>
<gene>
    <name evidence="1" type="ORF">AVDCRST_MAG59-3987</name>
</gene>
<dbReference type="AlphaFoldDB" id="A0A6J4VBR4"/>
<accession>A0A6J4VBR4</accession>
<name>A0A6J4VBR4_9BACT</name>
<protein>
    <submittedName>
        <fullName evidence="1">Uncharacterized protein</fullName>
    </submittedName>
</protein>
<sequence length="468" mass="50831">MVRVRISWRSCRSGAISLVRMVDGGEEGAAEAARGLAEGDRLVVVRAGRTAGRRRTGGLIGWPDRIAVTVQAVADEGLDVLVDVLPVRRRGGAAVEAPPGTSEPVPLVACIAYGRIRGIASSGDGPDGAALLEVAYGRLDGPFSAWRAGGVPVTRFWRRGAWDRWRRQVRRSWRRRRERWTEWLRIGPVDVSVDTGLLTLGPLVVATGLVRYLKDPAEGTETELEEAVSSLLNELLEDALGDAVPLVEMLSDVTFEVTSPRSVRLVGYAVFDVGDFELRLRPFLADLARPPATSALFLAGEEDEIDEPEGLRAPPAVAPGAVAWPHAFQVRLRETWKTRVLPVVAPPEDKASAGERVARALVAYLDRPSQDAADEIAKHLDDLELAKDGYSFVEHGLIMDGGCKFTKVEVLSRTAIRLTGEAITLPDDANQWKFPVVVELALPPATSTIQIDADKRHVATFVLPPPPD</sequence>
<dbReference type="EMBL" id="CADCWF010000292">
    <property type="protein sequence ID" value="CAA9574947.1"/>
    <property type="molecule type" value="Genomic_DNA"/>
</dbReference>
<reference evidence="1" key="1">
    <citation type="submission" date="2020-02" db="EMBL/GenBank/DDBJ databases">
        <authorList>
            <person name="Meier V. D."/>
        </authorList>
    </citation>
    <scope>NUCLEOTIDE SEQUENCE</scope>
    <source>
        <strain evidence="1">AVDCRST_MAG59</strain>
    </source>
</reference>